<comment type="caution">
    <text evidence="1">The sequence shown here is derived from an EMBL/GenBank/DDBJ whole genome shotgun (WGS) entry which is preliminary data.</text>
</comment>
<accession>A0A1Q8VYN9</accession>
<name>A0A1Q8VYN9_9ACTO</name>
<dbReference type="Proteomes" id="UP000185772">
    <property type="component" value="Unassembled WGS sequence"/>
</dbReference>
<organism evidence="1 2">
    <name type="scientific">Actinomyces oris</name>
    <dbReference type="NCBI Taxonomy" id="544580"/>
    <lineage>
        <taxon>Bacteria</taxon>
        <taxon>Bacillati</taxon>
        <taxon>Actinomycetota</taxon>
        <taxon>Actinomycetes</taxon>
        <taxon>Actinomycetales</taxon>
        <taxon>Actinomycetaceae</taxon>
        <taxon>Actinomyces</taxon>
    </lineage>
</organism>
<reference evidence="1 2" key="1">
    <citation type="submission" date="2016-12" db="EMBL/GenBank/DDBJ databases">
        <title>Genomic comparison of strains in the 'Actinomyces naeslundii' group.</title>
        <authorList>
            <person name="Mughal S.R."/>
            <person name="Do T."/>
            <person name="Gilbert S.C."/>
            <person name="Witherden E.A."/>
            <person name="Didelot X."/>
            <person name="Beighton D."/>
        </authorList>
    </citation>
    <scope>NUCLEOTIDE SEQUENCE [LARGE SCALE GENOMIC DNA]</scope>
    <source>
        <strain evidence="1 2">MMRCO6-1</strain>
    </source>
</reference>
<dbReference type="AlphaFoldDB" id="A0A1Q8VYN9"/>
<evidence type="ECO:0000313" key="1">
    <source>
        <dbReference type="EMBL" id="OLO53570.1"/>
    </source>
</evidence>
<sequence length="275" mass="30728">MAKDGGLHDPLRQRLVTELRVLRRGQGAWAVRVAPLVWLVDAAGLGLVERAVARLEQLRHELGTDPLSDVGAFFWLGDVGVTEPEVSLEQRLARYAEAFHCNERTALRRSDRGIAMLAAALRDEAERRPFALIWLFQSAGSATVVLDCVMEAQLVREPVVSVNGEAVQLPDFVGHREQGADGLAQYRARAVLDGLPVQTAPGPYLPCLAVRVLWDMPVWPVWQLTGWVVDPHYLVRLQTFRQRAAEVSLVWRDDTSSVREVVPRLHEGVKNRGRD</sequence>
<dbReference type="RefSeq" id="WP_075371075.1">
    <property type="nucleotide sequence ID" value="NZ_MSKM01000019.1"/>
</dbReference>
<protein>
    <submittedName>
        <fullName evidence="1">Uncharacterized protein</fullName>
    </submittedName>
</protein>
<gene>
    <name evidence="1" type="ORF">BKH27_06020</name>
</gene>
<proteinExistence type="predicted"/>
<dbReference type="EMBL" id="MSKM01000019">
    <property type="protein sequence ID" value="OLO53570.1"/>
    <property type="molecule type" value="Genomic_DNA"/>
</dbReference>
<evidence type="ECO:0000313" key="2">
    <source>
        <dbReference type="Proteomes" id="UP000185772"/>
    </source>
</evidence>